<proteinExistence type="predicted"/>
<reference evidence="2" key="1">
    <citation type="submission" date="2022-12" db="EMBL/GenBank/DDBJ databases">
        <title>New Phytohabitans aurantiacus sp. RD004123 nov., an actinomycete isolated from soil.</title>
        <authorList>
            <person name="Triningsih D.W."/>
            <person name="Harunari E."/>
            <person name="Igarashi Y."/>
        </authorList>
    </citation>
    <scope>NUCLEOTIDE SEQUENCE</scope>
    <source>
        <strain evidence="2">RD004123</strain>
    </source>
</reference>
<protein>
    <recommendedName>
        <fullName evidence="1">Pvc16 N-terminal domain-containing protein</fullName>
    </recommendedName>
</protein>
<evidence type="ECO:0000313" key="3">
    <source>
        <dbReference type="Proteomes" id="UP001144280"/>
    </source>
</evidence>
<dbReference type="InterPro" id="IPR025351">
    <property type="entry name" value="Pvc16_N"/>
</dbReference>
<name>A0ABQ5R2F2_9ACTN</name>
<dbReference type="Proteomes" id="UP001144280">
    <property type="component" value="Unassembled WGS sequence"/>
</dbReference>
<evidence type="ECO:0000313" key="2">
    <source>
        <dbReference type="EMBL" id="GLI00743.1"/>
    </source>
</evidence>
<dbReference type="Pfam" id="PF14065">
    <property type="entry name" value="Pvc16_N"/>
    <property type="match status" value="1"/>
</dbReference>
<gene>
    <name evidence="2" type="ORF">Pa4123_60190</name>
</gene>
<accession>A0ABQ5R2F2</accession>
<keyword evidence="3" id="KW-1185">Reference proteome</keyword>
<evidence type="ECO:0000259" key="1">
    <source>
        <dbReference type="Pfam" id="PF14065"/>
    </source>
</evidence>
<organism evidence="2 3">
    <name type="scientific">Phytohabitans aurantiacus</name>
    <dbReference type="NCBI Taxonomy" id="3016789"/>
    <lineage>
        <taxon>Bacteria</taxon>
        <taxon>Bacillati</taxon>
        <taxon>Actinomycetota</taxon>
        <taxon>Actinomycetes</taxon>
        <taxon>Micromonosporales</taxon>
        <taxon>Micromonosporaceae</taxon>
    </lineage>
</organism>
<dbReference type="RefSeq" id="WP_281901268.1">
    <property type="nucleotide sequence ID" value="NZ_BSDI01000035.1"/>
</dbReference>
<sequence>MLHLLDESLEAFLRAVVPLPPRDVDIVFDAPDGDWAASVSRPTVNLYLWDVRPNLAEREWGEEVVAEENGRKFRRDPLPRVDCRYLITAWTREVRDEHSLLGGVLAALLLHRVIAVEYLRGPFADVRPLPTVTLRSGDGSENSDFWSALGGQLKPGLDVVVTTTVDAAVLTKMGPPVQEVLPTVHGSAIPPAAD</sequence>
<dbReference type="EMBL" id="BSDI01000035">
    <property type="protein sequence ID" value="GLI00743.1"/>
    <property type="molecule type" value="Genomic_DNA"/>
</dbReference>
<feature type="domain" description="Pvc16 N-terminal" evidence="1">
    <location>
        <begin position="6"/>
        <end position="179"/>
    </location>
</feature>
<comment type="caution">
    <text evidence="2">The sequence shown here is derived from an EMBL/GenBank/DDBJ whole genome shotgun (WGS) entry which is preliminary data.</text>
</comment>